<sequence>MGAALCGAPRHLPPQPHRHLLPPTDTCCRGPGCAVVRWRWRALVGRETPSSSFGAVGCSALPSISTVDDSAAGAVAVRCSSTRYGVSEGWLAGATGIRELPSPSAVTVPLSPAGRMDLVDADSGVGVVLARWPAAGADHRCGLSHVASLRRSLRPLAESVWDGADARTQPRCLLDLPGLLSVG</sequence>
<evidence type="ECO:0000313" key="2">
    <source>
        <dbReference type="Proteomes" id="UP001341281"/>
    </source>
</evidence>
<proteinExistence type="predicted"/>
<dbReference type="Proteomes" id="UP001341281">
    <property type="component" value="Chromosome 01"/>
</dbReference>
<reference evidence="1 2" key="1">
    <citation type="submission" date="2024-02" db="EMBL/GenBank/DDBJ databases">
        <title>High-quality chromosome-scale genome assembly of Pensacola bahiagrass (Paspalum notatum Flugge var. saurae).</title>
        <authorList>
            <person name="Vega J.M."/>
            <person name="Podio M."/>
            <person name="Orjuela J."/>
            <person name="Siena L.A."/>
            <person name="Pessino S.C."/>
            <person name="Combes M.C."/>
            <person name="Mariac C."/>
            <person name="Albertini E."/>
            <person name="Pupilli F."/>
            <person name="Ortiz J.P.A."/>
            <person name="Leblanc O."/>
        </authorList>
    </citation>
    <scope>NUCLEOTIDE SEQUENCE [LARGE SCALE GENOMIC DNA]</scope>
    <source>
        <strain evidence="1">R1</strain>
        <tissue evidence="1">Leaf</tissue>
    </source>
</reference>
<dbReference type="AlphaFoldDB" id="A0AAQ3PM79"/>
<keyword evidence="2" id="KW-1185">Reference proteome</keyword>
<protein>
    <submittedName>
        <fullName evidence="1">Uncharacterized protein</fullName>
    </submittedName>
</protein>
<evidence type="ECO:0000313" key="1">
    <source>
        <dbReference type="EMBL" id="WVZ50293.1"/>
    </source>
</evidence>
<organism evidence="1 2">
    <name type="scientific">Paspalum notatum var. saurae</name>
    <dbReference type="NCBI Taxonomy" id="547442"/>
    <lineage>
        <taxon>Eukaryota</taxon>
        <taxon>Viridiplantae</taxon>
        <taxon>Streptophyta</taxon>
        <taxon>Embryophyta</taxon>
        <taxon>Tracheophyta</taxon>
        <taxon>Spermatophyta</taxon>
        <taxon>Magnoliopsida</taxon>
        <taxon>Liliopsida</taxon>
        <taxon>Poales</taxon>
        <taxon>Poaceae</taxon>
        <taxon>PACMAD clade</taxon>
        <taxon>Panicoideae</taxon>
        <taxon>Andropogonodae</taxon>
        <taxon>Paspaleae</taxon>
        <taxon>Paspalinae</taxon>
        <taxon>Paspalum</taxon>
    </lineage>
</organism>
<dbReference type="EMBL" id="CP144745">
    <property type="protein sequence ID" value="WVZ50293.1"/>
    <property type="molecule type" value="Genomic_DNA"/>
</dbReference>
<accession>A0AAQ3PM79</accession>
<gene>
    <name evidence="1" type="ORF">U9M48_001560</name>
</gene>
<name>A0AAQ3PM79_PASNO</name>